<reference evidence="1 2" key="1">
    <citation type="journal article" date="2019" name="BMC Genomics">
        <title>Chromosome level assembly and comparative genome analysis confirm lager-brewing yeasts originated from a single hybridization.</title>
        <authorList>
            <person name="Salazar A.N."/>
            <person name="Gorter de Vries A.R."/>
            <person name="van den Broek M."/>
            <person name="Brouwers N."/>
            <person name="de la Torre Cortes P."/>
            <person name="Kuijpers N.G.A."/>
            <person name="Daran J.G."/>
            <person name="Abeel T."/>
        </authorList>
    </citation>
    <scope>NUCLEOTIDE SEQUENCE [LARGE SCALE GENOMIC DNA]</scope>
    <source>
        <strain evidence="1 2">CBS 1483</strain>
    </source>
</reference>
<dbReference type="InterPro" id="IPR050788">
    <property type="entry name" value="Yeast_SRP1/TIP1_CWP"/>
</dbReference>
<dbReference type="OrthoDB" id="4053771at2759"/>
<dbReference type="GO" id="GO:0005199">
    <property type="term" value="F:structural constituent of cell wall"/>
    <property type="evidence" value="ECO:0007669"/>
    <property type="project" value="TreeGrafter"/>
</dbReference>
<accession>A0A6C1E1Q9</accession>
<dbReference type="PANTHER" id="PTHR31002">
    <property type="entry name" value="SERIPAUPERIN"/>
    <property type="match status" value="1"/>
</dbReference>
<gene>
    <name evidence="1" type="primary">PAU21</name>
    <name evidence="1" type="ORF">GRS66_005127</name>
</gene>
<name>A0A6C1E1Q9_SACPS</name>
<dbReference type="AlphaFoldDB" id="A0A6C1E1Q9"/>
<dbReference type="Proteomes" id="UP000501346">
    <property type="component" value="Chromosome ScXVI"/>
</dbReference>
<protein>
    <submittedName>
        <fullName evidence="1">Seripauperin pau21</fullName>
    </submittedName>
</protein>
<dbReference type="PANTHER" id="PTHR31002:SF34">
    <property type="entry name" value="CELL WALL PROTEIN CWP1-RELATED"/>
    <property type="match status" value="1"/>
</dbReference>
<evidence type="ECO:0000313" key="1">
    <source>
        <dbReference type="EMBL" id="QID82697.1"/>
    </source>
</evidence>
<organism evidence="1 2">
    <name type="scientific">Saccharomyces pastorianus</name>
    <name type="common">Lager yeast</name>
    <name type="synonym">Saccharomyces cerevisiae x Saccharomyces eubayanus</name>
    <dbReference type="NCBI Taxonomy" id="27292"/>
    <lineage>
        <taxon>Eukaryota</taxon>
        <taxon>Fungi</taxon>
        <taxon>Dikarya</taxon>
        <taxon>Ascomycota</taxon>
        <taxon>Saccharomycotina</taxon>
        <taxon>Saccharomycetes</taxon>
        <taxon>Saccharomycetales</taxon>
        <taxon>Saccharomycetaceae</taxon>
        <taxon>Saccharomyces</taxon>
    </lineage>
</organism>
<dbReference type="InterPro" id="IPR000992">
    <property type="entry name" value="SRP1_TIP1"/>
</dbReference>
<dbReference type="EMBL" id="CP048997">
    <property type="protein sequence ID" value="QID82697.1"/>
    <property type="molecule type" value="Genomic_DNA"/>
</dbReference>
<dbReference type="Pfam" id="PF00660">
    <property type="entry name" value="SRP1_TIP1"/>
    <property type="match status" value="1"/>
</dbReference>
<dbReference type="GO" id="GO:0000324">
    <property type="term" value="C:fungal-type vacuole"/>
    <property type="evidence" value="ECO:0007669"/>
    <property type="project" value="TreeGrafter"/>
</dbReference>
<sequence length="164" mass="17714">MTNEGIGINRDTSTICLREYVFIHFFPVKLISALTNKTNTMVKLTSIAAGVAAIAAGVAAAPATTTLSPSDERVNLVELGVYVSDIRAHLAQYYLFQAAHPTETYPVEIAEAVFNYGDFTTMLTGIPAEQVTRVITGVPWYSTRLRPAISSALSKDGIYTAIPK</sequence>
<dbReference type="PROSITE" id="PS00724">
    <property type="entry name" value="SRP1_TIP1"/>
    <property type="match status" value="1"/>
</dbReference>
<keyword evidence="2" id="KW-1185">Reference proteome</keyword>
<proteinExistence type="predicted"/>
<evidence type="ECO:0000313" key="2">
    <source>
        <dbReference type="Proteomes" id="UP000501346"/>
    </source>
</evidence>
<dbReference type="GO" id="GO:0031505">
    <property type="term" value="P:fungal-type cell wall organization"/>
    <property type="evidence" value="ECO:0007669"/>
    <property type="project" value="TreeGrafter"/>
</dbReference>
<dbReference type="GO" id="GO:0009277">
    <property type="term" value="C:fungal-type cell wall"/>
    <property type="evidence" value="ECO:0007669"/>
    <property type="project" value="TreeGrafter"/>
</dbReference>